<keyword evidence="2" id="KW-1185">Reference proteome</keyword>
<proteinExistence type="predicted"/>
<name>A0A2L2XAY6_9FIRM</name>
<accession>A0A2L2XAY6</accession>
<dbReference type="AlphaFoldDB" id="A0A2L2XAY6"/>
<protein>
    <submittedName>
        <fullName evidence="1">Uncharacterized protein</fullName>
    </submittedName>
</protein>
<reference evidence="2" key="1">
    <citation type="submission" date="2018-02" db="EMBL/GenBank/DDBJ databases">
        <title>Genome sequence of Desulfocucumis palustris strain NAW-5.</title>
        <authorList>
            <person name="Watanabe M."/>
            <person name="Kojima H."/>
            <person name="Fukui M."/>
        </authorList>
    </citation>
    <scope>NUCLEOTIDE SEQUENCE [LARGE SCALE GENOMIC DNA]</scope>
    <source>
        <strain evidence="2">NAW-5</strain>
    </source>
</reference>
<evidence type="ECO:0000313" key="1">
    <source>
        <dbReference type="EMBL" id="GBF33144.1"/>
    </source>
</evidence>
<dbReference type="Proteomes" id="UP000239549">
    <property type="component" value="Unassembled WGS sequence"/>
</dbReference>
<sequence>MPSGLPRGFRGGGDYRGIRYLHSPARLPLYSGTLFTSTGRQS</sequence>
<gene>
    <name evidence="1" type="ORF">DCCM_2241</name>
</gene>
<organism evidence="1 2">
    <name type="scientific">Desulfocucumis palustris</name>
    <dbReference type="NCBI Taxonomy" id="1898651"/>
    <lineage>
        <taxon>Bacteria</taxon>
        <taxon>Bacillati</taxon>
        <taxon>Bacillota</taxon>
        <taxon>Clostridia</taxon>
        <taxon>Eubacteriales</taxon>
        <taxon>Desulfocucumaceae</taxon>
        <taxon>Desulfocucumis</taxon>
    </lineage>
</organism>
<comment type="caution">
    <text evidence="1">The sequence shown here is derived from an EMBL/GenBank/DDBJ whole genome shotgun (WGS) entry which is preliminary data.</text>
</comment>
<dbReference type="EMBL" id="BFAV01000073">
    <property type="protein sequence ID" value="GBF33144.1"/>
    <property type="molecule type" value="Genomic_DNA"/>
</dbReference>
<evidence type="ECO:0000313" key="2">
    <source>
        <dbReference type="Proteomes" id="UP000239549"/>
    </source>
</evidence>